<dbReference type="InterPro" id="IPR036525">
    <property type="entry name" value="Tubulin/FtsZ_GTPase_sf"/>
</dbReference>
<comment type="caution">
    <text evidence="8">The sequence shown here is derived from an EMBL/GenBank/DDBJ whole genome shotgun (WGS) entry which is preliminary data.</text>
</comment>
<evidence type="ECO:0000313" key="8">
    <source>
        <dbReference type="EMBL" id="KAL0473042.1"/>
    </source>
</evidence>
<evidence type="ECO:0000313" key="9">
    <source>
        <dbReference type="Proteomes" id="UP001451303"/>
    </source>
</evidence>
<dbReference type="PANTHER" id="PTHR13391">
    <property type="entry name" value="MITOCHONDRIAL DISTRIBUTION REGULATOR MISATO"/>
    <property type="match status" value="1"/>
</dbReference>
<dbReference type="CDD" id="cd06060">
    <property type="entry name" value="misato"/>
    <property type="match status" value="1"/>
</dbReference>
<reference evidence="8 9" key="1">
    <citation type="submission" date="2023-09" db="EMBL/GenBank/DDBJ databases">
        <title>Multi-omics analysis of a traditional fermented food reveals byproduct-associated fungal strains for waste-to-food upcycling.</title>
        <authorList>
            <consortium name="Lawrence Berkeley National Laboratory"/>
            <person name="Rekdal V.M."/>
            <person name="Villalobos-Escobedo J.M."/>
            <person name="Rodriguez-Valeron N."/>
            <person name="Garcia M.O."/>
            <person name="Vasquez D.P."/>
            <person name="Damayanti I."/>
            <person name="Sorensen P.M."/>
            <person name="Baidoo E.E."/>
            <person name="De Carvalho A.C."/>
            <person name="Riley R."/>
            <person name="Lipzen A."/>
            <person name="He G."/>
            <person name="Yan M."/>
            <person name="Haridas S."/>
            <person name="Daum C."/>
            <person name="Yoshinaga Y."/>
            <person name="Ng V."/>
            <person name="Grigoriev I.V."/>
            <person name="Munk R."/>
            <person name="Nuraida L."/>
            <person name="Wijaya C.H."/>
            <person name="Morales P.-C."/>
            <person name="Keasling J.D."/>
        </authorList>
    </citation>
    <scope>NUCLEOTIDE SEQUENCE [LARGE SCALE GENOMIC DNA]</scope>
    <source>
        <strain evidence="8 9">FGSC 2613</strain>
    </source>
</reference>
<organism evidence="8 9">
    <name type="scientific">Neurospora intermedia</name>
    <dbReference type="NCBI Taxonomy" id="5142"/>
    <lineage>
        <taxon>Eukaryota</taxon>
        <taxon>Fungi</taxon>
        <taxon>Dikarya</taxon>
        <taxon>Ascomycota</taxon>
        <taxon>Pezizomycotina</taxon>
        <taxon>Sordariomycetes</taxon>
        <taxon>Sordariomycetidae</taxon>
        <taxon>Sordariales</taxon>
        <taxon>Sordariaceae</taxon>
        <taxon>Neurospora</taxon>
    </lineage>
</organism>
<gene>
    <name evidence="8" type="ORF">QR685DRAFT_541709</name>
</gene>
<feature type="region of interest" description="Disordered" evidence="5">
    <location>
        <begin position="539"/>
        <end position="562"/>
    </location>
</feature>
<name>A0ABR3DK85_NEUIN</name>
<feature type="domain" description="Misato Segment II tubulin-like" evidence="6">
    <location>
        <begin position="2"/>
        <end position="135"/>
    </location>
</feature>
<dbReference type="Pfam" id="PF10644">
    <property type="entry name" value="Misat_Tub_SegII"/>
    <property type="match status" value="1"/>
</dbReference>
<dbReference type="EMBL" id="JAVLET010000002">
    <property type="protein sequence ID" value="KAL0473042.1"/>
    <property type="molecule type" value="Genomic_DNA"/>
</dbReference>
<dbReference type="Pfam" id="PF14881">
    <property type="entry name" value="Tubulin_3"/>
    <property type="match status" value="1"/>
</dbReference>
<comment type="subcellular location">
    <subcellularLocation>
        <location evidence="2">Mitochondrion</location>
    </subcellularLocation>
</comment>
<evidence type="ECO:0000256" key="2">
    <source>
        <dbReference type="ARBA" id="ARBA00004173"/>
    </source>
</evidence>
<keyword evidence="4" id="KW-0496">Mitochondrion</keyword>
<dbReference type="PANTHER" id="PTHR13391:SF0">
    <property type="entry name" value="PROTEIN MISATO HOMOLOG 1"/>
    <property type="match status" value="1"/>
</dbReference>
<comment type="function">
    <text evidence="1">Involved in the partitioning of the mitochondrial organelle and mitochondrial DNA (mtDNA) inheritance.</text>
</comment>
<feature type="domain" description="DML1/Misato tubulin" evidence="7">
    <location>
        <begin position="140"/>
        <end position="328"/>
    </location>
</feature>
<sequence>MHEIITLQLGQQSNYLATHFWNAQESYFTYSEDQEPAINHDIHWRPGIGADGTETYMPRTVIYDLKGGFGSMAKTNALYNDLEEGQTPQALCVQTHPSLRLPPDSPPLLSHHRNGPTVLQKQPVIPQSTYQQSLDAGLEPPPLTTDTVRYWSDFNRVFYHPRSVVQLNEYELNSSIMPFERYATGEDLFASLDKEHDLLDRDLRPFIEEADQMQGIQVMTGLDDAWGGFAAKYLERIRDEYGKTAMFVWGSEQESAMRVGGLSREKRLPRLANKVRTLTEVYKYASVVVPFTVPATLPGSVVLDASSQWHNTALSAAAIESVTLPSRLRDPANRDTMGTLADTLNAMGKQNVASLGMSFAPEPTEEEDVVMEGTQDFRQRQKLLNQKSSRHAAVMAKENPEGVFLDINFTPTDQLDYVRRRGGGDDDRPRVFSQVLTSRGYEVDEQAQEAKEAEEDERFRRRSSYETVMRSYHTPLRFPLLDSFPQIFRDDSGEPLKRGGGINVTSSLSTDASVHRRLKSLRTTVGRSIGLEDREQLGNELAEMADEYHEGWSSGSDDGDDD</sequence>
<evidence type="ECO:0000256" key="4">
    <source>
        <dbReference type="ARBA" id="ARBA00023128"/>
    </source>
</evidence>
<dbReference type="Gene3D" id="3.40.50.1440">
    <property type="entry name" value="Tubulin/FtsZ, GTPase domain"/>
    <property type="match status" value="1"/>
</dbReference>
<evidence type="ECO:0000256" key="1">
    <source>
        <dbReference type="ARBA" id="ARBA00003757"/>
    </source>
</evidence>
<dbReference type="Proteomes" id="UP001451303">
    <property type="component" value="Unassembled WGS sequence"/>
</dbReference>
<evidence type="ECO:0000256" key="3">
    <source>
        <dbReference type="ARBA" id="ARBA00008507"/>
    </source>
</evidence>
<evidence type="ECO:0000259" key="7">
    <source>
        <dbReference type="Pfam" id="PF14881"/>
    </source>
</evidence>
<evidence type="ECO:0000259" key="6">
    <source>
        <dbReference type="Pfam" id="PF10644"/>
    </source>
</evidence>
<comment type="similarity">
    <text evidence="3">Belongs to the misato family.</text>
</comment>
<keyword evidence="9" id="KW-1185">Reference proteome</keyword>
<dbReference type="SUPFAM" id="SSF52490">
    <property type="entry name" value="Tubulin nucleotide-binding domain-like"/>
    <property type="match status" value="1"/>
</dbReference>
<dbReference type="InterPro" id="IPR019605">
    <property type="entry name" value="Misato_II_tubulin-like"/>
</dbReference>
<dbReference type="InterPro" id="IPR049942">
    <property type="entry name" value="DML1/Misato"/>
</dbReference>
<protein>
    <submittedName>
        <fullName evidence="8">Tubulin domain-containing protein</fullName>
    </submittedName>
</protein>
<evidence type="ECO:0000256" key="5">
    <source>
        <dbReference type="SAM" id="MobiDB-lite"/>
    </source>
</evidence>
<proteinExistence type="inferred from homology"/>
<dbReference type="InterPro" id="IPR029209">
    <property type="entry name" value="DML1/Misato_tubulin"/>
</dbReference>
<accession>A0ABR3DK85</accession>